<feature type="region of interest" description="Disordered" evidence="1">
    <location>
        <begin position="1"/>
        <end position="38"/>
    </location>
</feature>
<dbReference type="Pfam" id="PF02470">
    <property type="entry name" value="MlaD"/>
    <property type="match status" value="1"/>
</dbReference>
<dbReference type="Proteomes" id="UP000317078">
    <property type="component" value="Unassembled WGS sequence"/>
</dbReference>
<evidence type="ECO:0000256" key="1">
    <source>
        <dbReference type="SAM" id="MobiDB-lite"/>
    </source>
</evidence>
<dbReference type="NCBIfam" id="TIGR04430">
    <property type="entry name" value="OM_asym_MlaD"/>
    <property type="match status" value="1"/>
</dbReference>
<sequence>MLDVPRLTAPPRHAPSRSGPARPGPSRPGPTVPAAGGPGVKRHGFAEIAAGAVVLLAAVLFLAYAVTNSGRSAAGGGLVLTARFDRIDGLAAGADVRIAGVKVGSVTGQRIDPATFLAVLTLNVDQGLHLPEDSSAEITSEGLLGGKYVALVPGGSDRNLASGGEVKITQSAVSLESLLGRFIFSVTELAGNQAQRAGSGSPAPAPAAAPPAAGAAPAARPPAAGRPR</sequence>
<feature type="compositionally biased region" description="Pro residues" evidence="1">
    <location>
        <begin position="22"/>
        <end position="31"/>
    </location>
</feature>
<evidence type="ECO:0000313" key="5">
    <source>
        <dbReference type="Proteomes" id="UP000317078"/>
    </source>
</evidence>
<keyword evidence="2" id="KW-1133">Transmembrane helix</keyword>
<feature type="transmembrane region" description="Helical" evidence="2">
    <location>
        <begin position="48"/>
        <end position="66"/>
    </location>
</feature>
<keyword evidence="5" id="KW-1185">Reference proteome</keyword>
<evidence type="ECO:0000256" key="2">
    <source>
        <dbReference type="SAM" id="Phobius"/>
    </source>
</evidence>
<keyword evidence="2" id="KW-0812">Transmembrane</keyword>
<dbReference type="OrthoDB" id="7164001at2"/>
<evidence type="ECO:0000259" key="3">
    <source>
        <dbReference type="Pfam" id="PF02470"/>
    </source>
</evidence>
<gene>
    <name evidence="4" type="primary">mlaD</name>
    <name evidence="4" type="ORF">EAH89_07140</name>
</gene>
<dbReference type="EMBL" id="RCZP01000004">
    <property type="protein sequence ID" value="TPG59118.1"/>
    <property type="molecule type" value="Genomic_DNA"/>
</dbReference>
<reference evidence="4 5" key="1">
    <citation type="journal article" date="2019" name="Environ. Microbiol.">
        <title>Species interactions and distinct microbial communities in high Arctic permafrost affected cryosols are associated with the CH4 and CO2 gas fluxes.</title>
        <authorList>
            <person name="Altshuler I."/>
            <person name="Hamel J."/>
            <person name="Turney S."/>
            <person name="Magnuson E."/>
            <person name="Levesque R."/>
            <person name="Greer C."/>
            <person name="Whyte L.G."/>
        </authorList>
    </citation>
    <scope>NUCLEOTIDE SEQUENCE [LARGE SCALE GENOMIC DNA]</scope>
    <source>
        <strain evidence="4 5">S9.3B</strain>
    </source>
</reference>
<dbReference type="GO" id="GO:0015914">
    <property type="term" value="P:phospholipid transport"/>
    <property type="evidence" value="ECO:0007669"/>
    <property type="project" value="InterPro"/>
</dbReference>
<comment type="caution">
    <text evidence="4">The sequence shown here is derived from an EMBL/GenBank/DDBJ whole genome shotgun (WGS) entry which is preliminary data.</text>
</comment>
<evidence type="ECO:0000313" key="4">
    <source>
        <dbReference type="EMBL" id="TPG59118.1"/>
    </source>
</evidence>
<accession>A0A502GCA2</accession>
<proteinExistence type="predicted"/>
<organism evidence="4 5">
    <name type="scientific">Muricoccus nepalensis</name>
    <dbReference type="NCBI Taxonomy" id="1854500"/>
    <lineage>
        <taxon>Bacteria</taxon>
        <taxon>Pseudomonadati</taxon>
        <taxon>Pseudomonadota</taxon>
        <taxon>Alphaproteobacteria</taxon>
        <taxon>Acetobacterales</taxon>
        <taxon>Roseomonadaceae</taxon>
        <taxon>Muricoccus</taxon>
    </lineage>
</organism>
<dbReference type="InterPro" id="IPR030970">
    <property type="entry name" value="ABC_MlaD"/>
</dbReference>
<dbReference type="PANTHER" id="PTHR33371:SF4">
    <property type="entry name" value="INTERMEMBRANE PHOSPHOLIPID TRANSPORT SYSTEM BINDING PROTEIN MLAD"/>
    <property type="match status" value="1"/>
</dbReference>
<protein>
    <submittedName>
        <fullName evidence="4">Outer membrane lipid asymmetry maintenance protein MlaD</fullName>
    </submittedName>
</protein>
<dbReference type="PANTHER" id="PTHR33371">
    <property type="entry name" value="INTERMEMBRANE PHOSPHOLIPID TRANSPORT SYSTEM BINDING PROTEIN MLAD-RELATED"/>
    <property type="match status" value="1"/>
</dbReference>
<keyword evidence="2" id="KW-0472">Membrane</keyword>
<feature type="compositionally biased region" description="Low complexity" evidence="1">
    <location>
        <begin position="210"/>
        <end position="228"/>
    </location>
</feature>
<dbReference type="AlphaFoldDB" id="A0A502GCA2"/>
<dbReference type="InterPro" id="IPR003399">
    <property type="entry name" value="Mce/MlaD"/>
</dbReference>
<feature type="domain" description="Mce/MlaD" evidence="3">
    <location>
        <begin position="78"/>
        <end position="154"/>
    </location>
</feature>
<feature type="region of interest" description="Disordered" evidence="1">
    <location>
        <begin position="193"/>
        <end position="228"/>
    </location>
</feature>
<dbReference type="InterPro" id="IPR052336">
    <property type="entry name" value="MlaD_Phospholipid_Transporter"/>
</dbReference>
<name>A0A502GCA2_9PROT</name>